<evidence type="ECO:0000313" key="9">
    <source>
        <dbReference type="RefSeq" id="XP_022959899.1"/>
    </source>
</evidence>
<sequence>MNQINLFPSVANGLAYIMNHLQMNQKSYTQGLQEPSPDQGTSNMSSTYEKKRHLKAAAFLLGLLASALTQPLAMAIGIVPIQNWRVHVVNRLNNATLFVHCKSKDDDLGFHNLVGVGSEFQWSFKNNLWATTLFWCLLRKPNAYVSFEAFWIEKTHIWLNYRCHGGNCIWTARDDGVYLRNNPDSVDERVHKWKDFS</sequence>
<comment type="subcellular location">
    <subcellularLocation>
        <location evidence="1 6">Secreted</location>
    </subcellularLocation>
</comment>
<keyword evidence="8" id="KW-1185">Reference proteome</keyword>
<evidence type="ECO:0000256" key="6">
    <source>
        <dbReference type="RuleBase" id="RU367044"/>
    </source>
</evidence>
<keyword evidence="3 6" id="KW-0713">Self-incompatibility</keyword>
<comment type="similarity">
    <text evidence="2 6">Belongs to the plant self-incompatibility (S1) protein family.</text>
</comment>
<evidence type="ECO:0000313" key="8">
    <source>
        <dbReference type="Proteomes" id="UP000504609"/>
    </source>
</evidence>
<keyword evidence="5" id="KW-0732">Signal</keyword>
<organism evidence="8 9">
    <name type="scientific">Cucurbita moschata</name>
    <name type="common">Winter crookneck squash</name>
    <name type="synonym">Cucurbita pepo var. moschata</name>
    <dbReference type="NCBI Taxonomy" id="3662"/>
    <lineage>
        <taxon>Eukaryota</taxon>
        <taxon>Viridiplantae</taxon>
        <taxon>Streptophyta</taxon>
        <taxon>Embryophyta</taxon>
        <taxon>Tracheophyta</taxon>
        <taxon>Spermatophyta</taxon>
        <taxon>Magnoliopsida</taxon>
        <taxon>eudicotyledons</taxon>
        <taxon>Gunneridae</taxon>
        <taxon>Pentapetalae</taxon>
        <taxon>rosids</taxon>
        <taxon>fabids</taxon>
        <taxon>Cucurbitales</taxon>
        <taxon>Cucurbitaceae</taxon>
        <taxon>Cucurbiteae</taxon>
        <taxon>Cucurbita</taxon>
    </lineage>
</organism>
<dbReference type="GeneID" id="111460817"/>
<dbReference type="GO" id="GO:0005576">
    <property type="term" value="C:extracellular region"/>
    <property type="evidence" value="ECO:0007669"/>
    <property type="project" value="UniProtKB-SubCell"/>
</dbReference>
<evidence type="ECO:0000256" key="1">
    <source>
        <dbReference type="ARBA" id="ARBA00004613"/>
    </source>
</evidence>
<dbReference type="GO" id="GO:0060320">
    <property type="term" value="P:rejection of self pollen"/>
    <property type="evidence" value="ECO:0007669"/>
    <property type="project" value="UniProtKB-KW"/>
</dbReference>
<feature type="transmembrane region" description="Helical" evidence="7">
    <location>
        <begin position="56"/>
        <end position="81"/>
    </location>
</feature>
<evidence type="ECO:0000256" key="4">
    <source>
        <dbReference type="ARBA" id="ARBA00022525"/>
    </source>
</evidence>
<protein>
    <recommendedName>
        <fullName evidence="6">S-protein homolog</fullName>
    </recommendedName>
</protein>
<accession>A0A6J1H9E9</accession>
<evidence type="ECO:0000256" key="3">
    <source>
        <dbReference type="ARBA" id="ARBA00022471"/>
    </source>
</evidence>
<name>A0A6J1H9E9_CUCMO</name>
<keyword evidence="7" id="KW-0472">Membrane</keyword>
<keyword evidence="4 6" id="KW-0964">Secreted</keyword>
<dbReference type="KEGG" id="cmos:111460817"/>
<dbReference type="AlphaFoldDB" id="A0A6J1H9E9"/>
<proteinExistence type="inferred from homology"/>
<keyword evidence="7" id="KW-0812">Transmembrane</keyword>
<evidence type="ECO:0000256" key="5">
    <source>
        <dbReference type="ARBA" id="ARBA00022729"/>
    </source>
</evidence>
<dbReference type="PANTHER" id="PTHR31232:SF156">
    <property type="entry name" value="PLANT SELF-INCOMPATIBILITY PROTEIN S1 FAMILY-RELATED"/>
    <property type="match status" value="1"/>
</dbReference>
<dbReference type="PANTHER" id="PTHR31232">
    <property type="match status" value="1"/>
</dbReference>
<reference evidence="9" key="1">
    <citation type="submission" date="2025-08" db="UniProtKB">
        <authorList>
            <consortium name="RefSeq"/>
        </authorList>
    </citation>
    <scope>IDENTIFICATION</scope>
    <source>
        <tissue evidence="9">Young leaves</tissue>
    </source>
</reference>
<evidence type="ECO:0000256" key="2">
    <source>
        <dbReference type="ARBA" id="ARBA00005581"/>
    </source>
</evidence>
<keyword evidence="7" id="KW-1133">Transmembrane helix</keyword>
<dbReference type="Proteomes" id="UP000504609">
    <property type="component" value="Unplaced"/>
</dbReference>
<evidence type="ECO:0000256" key="7">
    <source>
        <dbReference type="SAM" id="Phobius"/>
    </source>
</evidence>
<dbReference type="Pfam" id="PF05938">
    <property type="entry name" value="Self-incomp_S1"/>
    <property type="match status" value="1"/>
</dbReference>
<gene>
    <name evidence="9" type="primary">LOC111460817</name>
</gene>
<dbReference type="InterPro" id="IPR010264">
    <property type="entry name" value="Self-incomp_S1"/>
</dbReference>
<dbReference type="RefSeq" id="XP_022959899.1">
    <property type="nucleotide sequence ID" value="XM_023104131.1"/>
</dbReference>